<evidence type="ECO:0000313" key="5">
    <source>
        <dbReference type="EMBL" id="KIK27991.1"/>
    </source>
</evidence>
<evidence type="ECO:0000313" key="6">
    <source>
        <dbReference type="Proteomes" id="UP000054018"/>
    </source>
</evidence>
<comment type="similarity">
    <text evidence="4">Belongs to the eukaryotic/archaeal RNase P protein component 4 family.</text>
</comment>
<dbReference type="GO" id="GO:0046872">
    <property type="term" value="F:metal ion binding"/>
    <property type="evidence" value="ECO:0007669"/>
    <property type="project" value="UniProtKB-KW"/>
</dbReference>
<dbReference type="GO" id="GO:0005655">
    <property type="term" value="C:nucleolar ribonuclease P complex"/>
    <property type="evidence" value="ECO:0007669"/>
    <property type="project" value="TreeGrafter"/>
</dbReference>
<keyword evidence="1" id="KW-0819">tRNA processing</keyword>
<dbReference type="OrthoDB" id="128536at2759"/>
<dbReference type="STRING" id="765257.A0A0C9ZFG0"/>
<evidence type="ECO:0000256" key="1">
    <source>
        <dbReference type="ARBA" id="ARBA00022694"/>
    </source>
</evidence>
<name>A0A0C9ZFG0_9AGAM</name>
<proteinExistence type="inferred from homology"/>
<evidence type="ECO:0000256" key="2">
    <source>
        <dbReference type="ARBA" id="ARBA00022723"/>
    </source>
</evidence>
<dbReference type="Gene3D" id="6.20.50.20">
    <property type="match status" value="1"/>
</dbReference>
<dbReference type="AlphaFoldDB" id="A0A0C9ZFG0"/>
<dbReference type="Proteomes" id="UP000054018">
    <property type="component" value="Unassembled WGS sequence"/>
</dbReference>
<organism evidence="5 6">
    <name type="scientific">Pisolithus microcarpus 441</name>
    <dbReference type="NCBI Taxonomy" id="765257"/>
    <lineage>
        <taxon>Eukaryota</taxon>
        <taxon>Fungi</taxon>
        <taxon>Dikarya</taxon>
        <taxon>Basidiomycota</taxon>
        <taxon>Agaricomycotina</taxon>
        <taxon>Agaricomycetes</taxon>
        <taxon>Agaricomycetidae</taxon>
        <taxon>Boletales</taxon>
        <taxon>Sclerodermatineae</taxon>
        <taxon>Pisolithaceae</taxon>
        <taxon>Pisolithus</taxon>
    </lineage>
</organism>
<dbReference type="InterPro" id="IPR007175">
    <property type="entry name" value="Rpr2/Snm1/Rpp21"/>
</dbReference>
<dbReference type="PANTHER" id="PTHR14742:SF0">
    <property type="entry name" value="RIBONUCLEASE P PROTEIN SUBUNIT P21"/>
    <property type="match status" value="1"/>
</dbReference>
<dbReference type="PANTHER" id="PTHR14742">
    <property type="entry name" value="RIBONUCLEASE P SUBUNIT P21"/>
    <property type="match status" value="1"/>
</dbReference>
<reference evidence="5 6" key="1">
    <citation type="submission" date="2014-04" db="EMBL/GenBank/DDBJ databases">
        <authorList>
            <consortium name="DOE Joint Genome Institute"/>
            <person name="Kuo A."/>
            <person name="Kohler A."/>
            <person name="Costa M.D."/>
            <person name="Nagy L.G."/>
            <person name="Floudas D."/>
            <person name="Copeland A."/>
            <person name="Barry K.W."/>
            <person name="Cichocki N."/>
            <person name="Veneault-Fourrey C."/>
            <person name="LaButti K."/>
            <person name="Lindquist E.A."/>
            <person name="Lipzen A."/>
            <person name="Lundell T."/>
            <person name="Morin E."/>
            <person name="Murat C."/>
            <person name="Sun H."/>
            <person name="Tunlid A."/>
            <person name="Henrissat B."/>
            <person name="Grigoriev I.V."/>
            <person name="Hibbett D.S."/>
            <person name="Martin F."/>
            <person name="Nordberg H.P."/>
            <person name="Cantor M.N."/>
            <person name="Hua S.X."/>
        </authorList>
    </citation>
    <scope>NUCLEOTIDE SEQUENCE [LARGE SCALE GENOMIC DNA]</scope>
    <source>
        <strain evidence="5 6">441</strain>
    </source>
</reference>
<dbReference type="EMBL" id="KN833694">
    <property type="protein sequence ID" value="KIK27991.1"/>
    <property type="molecule type" value="Genomic_DNA"/>
</dbReference>
<dbReference type="HOGENOM" id="CLU_079140_4_0_1"/>
<sequence>MVKNKGKQADIPNPNHVGNKDIIQRLNFLYQASALLGTISHPPSPHTPMTCHPAACHQRKRVVTTSELSRSYIDTMKVVGQKTNTKIDPSVKRRLCKNCSLVLVPGISATVRVKSERTVPGTGFR</sequence>
<dbReference type="GO" id="GO:0008033">
    <property type="term" value="P:tRNA processing"/>
    <property type="evidence" value="ECO:0007669"/>
    <property type="project" value="UniProtKB-KW"/>
</dbReference>
<keyword evidence="6" id="KW-1185">Reference proteome</keyword>
<gene>
    <name evidence="5" type="ORF">PISMIDRAFT_674315</name>
</gene>
<evidence type="ECO:0000256" key="3">
    <source>
        <dbReference type="ARBA" id="ARBA00022833"/>
    </source>
</evidence>
<accession>A0A0C9ZFG0</accession>
<reference evidence="6" key="2">
    <citation type="submission" date="2015-01" db="EMBL/GenBank/DDBJ databases">
        <title>Evolutionary Origins and Diversification of the Mycorrhizal Mutualists.</title>
        <authorList>
            <consortium name="DOE Joint Genome Institute"/>
            <consortium name="Mycorrhizal Genomics Consortium"/>
            <person name="Kohler A."/>
            <person name="Kuo A."/>
            <person name="Nagy L.G."/>
            <person name="Floudas D."/>
            <person name="Copeland A."/>
            <person name="Barry K.W."/>
            <person name="Cichocki N."/>
            <person name="Veneault-Fourrey C."/>
            <person name="LaButti K."/>
            <person name="Lindquist E.A."/>
            <person name="Lipzen A."/>
            <person name="Lundell T."/>
            <person name="Morin E."/>
            <person name="Murat C."/>
            <person name="Riley R."/>
            <person name="Ohm R."/>
            <person name="Sun H."/>
            <person name="Tunlid A."/>
            <person name="Henrissat B."/>
            <person name="Grigoriev I.V."/>
            <person name="Hibbett D.S."/>
            <person name="Martin F."/>
        </authorList>
    </citation>
    <scope>NUCLEOTIDE SEQUENCE [LARGE SCALE GENOMIC DNA]</scope>
    <source>
        <strain evidence="6">441</strain>
    </source>
</reference>
<dbReference type="Pfam" id="PF04032">
    <property type="entry name" value="Rpr2"/>
    <property type="match status" value="1"/>
</dbReference>
<keyword evidence="3" id="KW-0862">Zinc</keyword>
<protein>
    <submittedName>
        <fullName evidence="5">Uncharacterized protein</fullName>
    </submittedName>
</protein>
<keyword evidence="2" id="KW-0479">Metal-binding</keyword>
<evidence type="ECO:0000256" key="4">
    <source>
        <dbReference type="ARBA" id="ARBA00038402"/>
    </source>
</evidence>